<evidence type="ECO:0000313" key="2">
    <source>
        <dbReference type="Proteomes" id="UP001500603"/>
    </source>
</evidence>
<comment type="caution">
    <text evidence="1">The sequence shown here is derived from an EMBL/GenBank/DDBJ whole genome shotgun (WGS) entry which is preliminary data.</text>
</comment>
<accession>A0ABP9KAQ4</accession>
<protein>
    <submittedName>
        <fullName evidence="1">Uncharacterized protein</fullName>
    </submittedName>
</protein>
<keyword evidence="2" id="KW-1185">Reference proteome</keyword>
<reference evidence="2" key="1">
    <citation type="journal article" date="2019" name="Int. J. Syst. Evol. Microbiol.">
        <title>The Global Catalogue of Microorganisms (GCM) 10K type strain sequencing project: providing services to taxonomists for standard genome sequencing and annotation.</title>
        <authorList>
            <consortium name="The Broad Institute Genomics Platform"/>
            <consortium name="The Broad Institute Genome Sequencing Center for Infectious Disease"/>
            <person name="Wu L."/>
            <person name="Ma J."/>
        </authorList>
    </citation>
    <scope>NUCLEOTIDE SEQUENCE [LARGE SCALE GENOMIC DNA]</scope>
    <source>
        <strain evidence="2">JCM 18298</strain>
    </source>
</reference>
<dbReference type="EMBL" id="BAABJM010000002">
    <property type="protein sequence ID" value="GAA5054933.1"/>
    <property type="molecule type" value="Genomic_DNA"/>
</dbReference>
<dbReference type="Proteomes" id="UP001500603">
    <property type="component" value="Unassembled WGS sequence"/>
</dbReference>
<gene>
    <name evidence="1" type="ORF">GCM10023318_30430</name>
</gene>
<name>A0ABP9KAQ4_9NOCA</name>
<sequence length="291" mass="32636">MAEPLVSDCKIEDFNSTYDLVSHAPTDYDCIVGNVATYLSLRGINPDSALGRVCVLDAADPESETPNFRSLGRHQLDAATESTALRLRHSTSGIRPTVSMDRPYVAVGDGFDMPWTPYYRKQHVEHGFLVTEGRLAFDAYRTITEYGEAVPKVLEHEEWREVPTYRSLILSTDGPPEHDDTDAEPAVVYDPHSVRRYLDDVTRQRIPIDQLSTDTWLMARARKVNQRYAHASRLPVLDAVARSVDAWAAASEAVYIALRRSRRGRGVPTSYMAAIGSALDTDRALVERWGR</sequence>
<proteinExistence type="predicted"/>
<organism evidence="1 2">
    <name type="scientific">Nocardia callitridis</name>
    <dbReference type="NCBI Taxonomy" id="648753"/>
    <lineage>
        <taxon>Bacteria</taxon>
        <taxon>Bacillati</taxon>
        <taxon>Actinomycetota</taxon>
        <taxon>Actinomycetes</taxon>
        <taxon>Mycobacteriales</taxon>
        <taxon>Nocardiaceae</taxon>
        <taxon>Nocardia</taxon>
    </lineage>
</organism>
<evidence type="ECO:0000313" key="1">
    <source>
        <dbReference type="EMBL" id="GAA5054933.1"/>
    </source>
</evidence>